<organism evidence="1 2">
    <name type="scientific">Pleuronectes platessa</name>
    <name type="common">European plaice</name>
    <dbReference type="NCBI Taxonomy" id="8262"/>
    <lineage>
        <taxon>Eukaryota</taxon>
        <taxon>Metazoa</taxon>
        <taxon>Chordata</taxon>
        <taxon>Craniata</taxon>
        <taxon>Vertebrata</taxon>
        <taxon>Euteleostomi</taxon>
        <taxon>Actinopterygii</taxon>
        <taxon>Neopterygii</taxon>
        <taxon>Teleostei</taxon>
        <taxon>Neoteleostei</taxon>
        <taxon>Acanthomorphata</taxon>
        <taxon>Carangaria</taxon>
        <taxon>Pleuronectiformes</taxon>
        <taxon>Pleuronectoidei</taxon>
        <taxon>Pleuronectidae</taxon>
        <taxon>Pleuronectes</taxon>
    </lineage>
</organism>
<reference evidence="1" key="1">
    <citation type="submission" date="2020-03" db="EMBL/GenBank/DDBJ databases">
        <authorList>
            <person name="Weist P."/>
        </authorList>
    </citation>
    <scope>NUCLEOTIDE SEQUENCE</scope>
</reference>
<sequence length="105" mass="11672">MLLQQRLMLPSVGLHAARDPDQQAEMALVPLAEEFVAASWEQAVESRRWLEALRRQVGRETVLMGHLLARSGPPPACCTDNRFGLFPSLTLDASVSYSRHTSSLQ</sequence>
<proteinExistence type="predicted"/>
<evidence type="ECO:0000313" key="1">
    <source>
        <dbReference type="EMBL" id="CAB1418477.1"/>
    </source>
</evidence>
<name>A0A9N7TT54_PLEPL</name>
<protein>
    <submittedName>
        <fullName evidence="1">Uncharacterized protein</fullName>
    </submittedName>
</protein>
<keyword evidence="2" id="KW-1185">Reference proteome</keyword>
<dbReference type="EMBL" id="CADEAL010000327">
    <property type="protein sequence ID" value="CAB1418477.1"/>
    <property type="molecule type" value="Genomic_DNA"/>
</dbReference>
<gene>
    <name evidence="1" type="ORF">PLEPLA_LOCUS6303</name>
</gene>
<evidence type="ECO:0000313" key="2">
    <source>
        <dbReference type="Proteomes" id="UP001153269"/>
    </source>
</evidence>
<accession>A0A9N7TT54</accession>
<comment type="caution">
    <text evidence="1">The sequence shown here is derived from an EMBL/GenBank/DDBJ whole genome shotgun (WGS) entry which is preliminary data.</text>
</comment>
<dbReference type="AlphaFoldDB" id="A0A9N7TT54"/>
<dbReference type="Proteomes" id="UP001153269">
    <property type="component" value="Unassembled WGS sequence"/>
</dbReference>